<dbReference type="SUPFAM" id="SSF55785">
    <property type="entry name" value="PYP-like sensor domain (PAS domain)"/>
    <property type="match status" value="1"/>
</dbReference>
<dbReference type="EMBL" id="JBHLUN010000008">
    <property type="protein sequence ID" value="MFC0409145.1"/>
    <property type="molecule type" value="Genomic_DNA"/>
</dbReference>
<evidence type="ECO:0000259" key="16">
    <source>
        <dbReference type="PROSITE" id="PS50113"/>
    </source>
</evidence>
<keyword evidence="9" id="KW-0677">Repeat</keyword>
<keyword evidence="5" id="KW-0716">Sensory transduction</keyword>
<keyword evidence="3" id="KW-0600">Photoreceptor protein</keyword>
<keyword evidence="8 17" id="KW-0808">Transferase</keyword>
<evidence type="ECO:0000256" key="1">
    <source>
        <dbReference type="ARBA" id="ARBA00000085"/>
    </source>
</evidence>
<dbReference type="Gene3D" id="3.30.450.20">
    <property type="entry name" value="PAS domain"/>
    <property type="match status" value="1"/>
</dbReference>
<dbReference type="PANTHER" id="PTHR41523:SF7">
    <property type="entry name" value="HISTIDINE KINASE"/>
    <property type="match status" value="1"/>
</dbReference>
<dbReference type="SMART" id="SM00091">
    <property type="entry name" value="PAS"/>
    <property type="match status" value="1"/>
</dbReference>
<evidence type="ECO:0000256" key="5">
    <source>
        <dbReference type="ARBA" id="ARBA00022606"/>
    </source>
</evidence>
<reference evidence="17 18" key="1">
    <citation type="submission" date="2024-09" db="EMBL/GenBank/DDBJ databases">
        <authorList>
            <person name="Sun Q."/>
            <person name="Mori K."/>
        </authorList>
    </citation>
    <scope>NUCLEOTIDE SEQUENCE [LARGE SCALE GENOMIC DNA]</scope>
    <source>
        <strain evidence="17 18">TBRC 5777</strain>
    </source>
</reference>
<keyword evidence="11 17" id="KW-0418">Kinase</keyword>
<dbReference type="SMART" id="SM00086">
    <property type="entry name" value="PAC"/>
    <property type="match status" value="1"/>
</dbReference>
<evidence type="ECO:0000313" key="18">
    <source>
        <dbReference type="Proteomes" id="UP001589865"/>
    </source>
</evidence>
<sequence length="352" mass="38611">MVRIGGVSQDVTALKEASEALAAAEQRQRLLLEGIPQLVWRGTDGGHWSWASPQWTAYTGQAEAESHGFGWLATLHPEDREAARIAWEQATGAGGFRDEYRIRRAENGEYRWFQTRATPVRDAEGRIVEWLGTSTDIHDLRELQDRQRVLVAELQHRTRNLIAVIRSTAERTLRASTDLAEFREAFGDRLAALARVQGLLSRLEANDRVSFDELIGAEMEALDGAAPRVTLEGPAGVRLRSSTVQMLAMALHELATNALKYGALGQPEGQLAVRWRVEAEGPDGQPWLHIDWQERGVSVPRAGAPSGAPPDGGGEGRALIERALPYQLSARTTYVIGPEGVHCTIALPVPAT</sequence>
<keyword evidence="14" id="KW-0843">Virulence</keyword>
<evidence type="ECO:0000256" key="12">
    <source>
        <dbReference type="ARBA" id="ARBA00022840"/>
    </source>
</evidence>
<dbReference type="PROSITE" id="PS50113">
    <property type="entry name" value="PAC"/>
    <property type="match status" value="1"/>
</dbReference>
<evidence type="ECO:0000256" key="7">
    <source>
        <dbReference type="ARBA" id="ARBA00022643"/>
    </source>
</evidence>
<dbReference type="Pfam" id="PF07536">
    <property type="entry name" value="HWE_HK"/>
    <property type="match status" value="1"/>
</dbReference>
<dbReference type="InterPro" id="IPR036890">
    <property type="entry name" value="HATPase_C_sf"/>
</dbReference>
<dbReference type="Gene3D" id="3.30.565.10">
    <property type="entry name" value="Histidine kinase-like ATPase, C-terminal domain"/>
    <property type="match status" value="1"/>
</dbReference>
<evidence type="ECO:0000256" key="15">
    <source>
        <dbReference type="ARBA" id="ARBA00023170"/>
    </source>
</evidence>
<evidence type="ECO:0000256" key="14">
    <source>
        <dbReference type="ARBA" id="ARBA00023026"/>
    </source>
</evidence>
<feature type="domain" description="PAC" evidence="16">
    <location>
        <begin position="96"/>
        <end position="149"/>
    </location>
</feature>
<dbReference type="RefSeq" id="WP_377044892.1">
    <property type="nucleotide sequence ID" value="NZ_JBHLUN010000008.1"/>
</dbReference>
<dbReference type="InterPro" id="IPR000014">
    <property type="entry name" value="PAS"/>
</dbReference>
<dbReference type="Proteomes" id="UP001589865">
    <property type="component" value="Unassembled WGS sequence"/>
</dbReference>
<dbReference type="CDD" id="cd00130">
    <property type="entry name" value="PAS"/>
    <property type="match status" value="1"/>
</dbReference>
<keyword evidence="4" id="KW-0597">Phosphoprotein</keyword>
<evidence type="ECO:0000256" key="10">
    <source>
        <dbReference type="ARBA" id="ARBA00022741"/>
    </source>
</evidence>
<accession>A0ABV6JUK1</accession>
<dbReference type="Pfam" id="PF08447">
    <property type="entry name" value="PAS_3"/>
    <property type="match status" value="1"/>
</dbReference>
<name>A0ABV6JUK1_9PROT</name>
<dbReference type="InterPro" id="IPR013655">
    <property type="entry name" value="PAS_fold_3"/>
</dbReference>
<evidence type="ECO:0000256" key="13">
    <source>
        <dbReference type="ARBA" id="ARBA00022991"/>
    </source>
</evidence>
<proteinExistence type="predicted"/>
<dbReference type="SMART" id="SM00911">
    <property type="entry name" value="HWE_HK"/>
    <property type="match status" value="1"/>
</dbReference>
<protein>
    <recommendedName>
        <fullName evidence="2">histidine kinase</fullName>
        <ecNumber evidence="2">2.7.13.3</ecNumber>
    </recommendedName>
</protein>
<dbReference type="SUPFAM" id="SSF55874">
    <property type="entry name" value="ATPase domain of HSP90 chaperone/DNA topoisomerase II/histidine kinase"/>
    <property type="match status" value="1"/>
</dbReference>
<dbReference type="InterPro" id="IPR001610">
    <property type="entry name" value="PAC"/>
</dbReference>
<dbReference type="GO" id="GO:0004673">
    <property type="term" value="F:protein histidine kinase activity"/>
    <property type="evidence" value="ECO:0007669"/>
    <property type="project" value="UniProtKB-EC"/>
</dbReference>
<evidence type="ECO:0000256" key="3">
    <source>
        <dbReference type="ARBA" id="ARBA00022543"/>
    </source>
</evidence>
<evidence type="ECO:0000256" key="8">
    <source>
        <dbReference type="ARBA" id="ARBA00022679"/>
    </source>
</evidence>
<keyword evidence="13" id="KW-0157">Chromophore</keyword>
<keyword evidence="10" id="KW-0547">Nucleotide-binding</keyword>
<dbReference type="InterPro" id="IPR000700">
    <property type="entry name" value="PAS-assoc_C"/>
</dbReference>
<evidence type="ECO:0000313" key="17">
    <source>
        <dbReference type="EMBL" id="MFC0409145.1"/>
    </source>
</evidence>
<comment type="catalytic activity">
    <reaction evidence="1">
        <text>ATP + protein L-histidine = ADP + protein N-phospho-L-histidine.</text>
        <dbReference type="EC" id="2.7.13.3"/>
    </reaction>
</comment>
<organism evidence="17 18">
    <name type="scientific">Roseomonas elaeocarpi</name>
    <dbReference type="NCBI Taxonomy" id="907779"/>
    <lineage>
        <taxon>Bacteria</taxon>
        <taxon>Pseudomonadati</taxon>
        <taxon>Pseudomonadota</taxon>
        <taxon>Alphaproteobacteria</taxon>
        <taxon>Acetobacterales</taxon>
        <taxon>Roseomonadaceae</taxon>
        <taxon>Roseomonas</taxon>
    </lineage>
</organism>
<dbReference type="InterPro" id="IPR035965">
    <property type="entry name" value="PAS-like_dom_sf"/>
</dbReference>
<keyword evidence="12" id="KW-0067">ATP-binding</keyword>
<evidence type="ECO:0000256" key="9">
    <source>
        <dbReference type="ARBA" id="ARBA00022737"/>
    </source>
</evidence>
<keyword evidence="7" id="KW-0288">FMN</keyword>
<dbReference type="InterPro" id="IPR011102">
    <property type="entry name" value="Sig_transdc_His_kinase_HWE"/>
</dbReference>
<evidence type="ECO:0000256" key="6">
    <source>
        <dbReference type="ARBA" id="ARBA00022630"/>
    </source>
</evidence>
<comment type="caution">
    <text evidence="17">The sequence shown here is derived from an EMBL/GenBank/DDBJ whole genome shotgun (WGS) entry which is preliminary data.</text>
</comment>
<dbReference type="NCBIfam" id="TIGR00229">
    <property type="entry name" value="sensory_box"/>
    <property type="match status" value="1"/>
</dbReference>
<evidence type="ECO:0000256" key="4">
    <source>
        <dbReference type="ARBA" id="ARBA00022553"/>
    </source>
</evidence>
<keyword evidence="18" id="KW-1185">Reference proteome</keyword>
<keyword evidence="6" id="KW-0285">Flavoprotein</keyword>
<evidence type="ECO:0000256" key="2">
    <source>
        <dbReference type="ARBA" id="ARBA00012438"/>
    </source>
</evidence>
<dbReference type="EC" id="2.7.13.3" evidence="2"/>
<gene>
    <name evidence="17" type="ORF">ACFFGY_12880</name>
</gene>
<evidence type="ECO:0000256" key="11">
    <source>
        <dbReference type="ARBA" id="ARBA00022777"/>
    </source>
</evidence>
<dbReference type="PANTHER" id="PTHR41523">
    <property type="entry name" value="TWO-COMPONENT SYSTEM SENSOR PROTEIN"/>
    <property type="match status" value="1"/>
</dbReference>
<keyword evidence="15" id="KW-0675">Receptor</keyword>